<evidence type="ECO:0000256" key="4">
    <source>
        <dbReference type="ARBA" id="ARBA00023136"/>
    </source>
</evidence>
<keyword evidence="4 5" id="KW-0472">Membrane</keyword>
<organism evidence="7 8">
    <name type="scientific">Hyphomonas atlantica</name>
    <dbReference type="NCBI Taxonomy" id="1280948"/>
    <lineage>
        <taxon>Bacteria</taxon>
        <taxon>Pseudomonadati</taxon>
        <taxon>Pseudomonadota</taxon>
        <taxon>Alphaproteobacteria</taxon>
        <taxon>Hyphomonadales</taxon>
        <taxon>Hyphomonadaceae</taxon>
        <taxon>Hyphomonas</taxon>
    </lineage>
</organism>
<evidence type="ECO:0000313" key="8">
    <source>
        <dbReference type="Proteomes" id="UP000024547"/>
    </source>
</evidence>
<evidence type="ECO:0000313" key="7">
    <source>
        <dbReference type="EMBL" id="KCZ65208.1"/>
    </source>
</evidence>
<feature type="transmembrane region" description="Helical" evidence="5">
    <location>
        <begin position="194"/>
        <end position="227"/>
    </location>
</feature>
<keyword evidence="2 5" id="KW-0812">Transmembrane</keyword>
<feature type="transmembrane region" description="Helical" evidence="5">
    <location>
        <begin position="51"/>
        <end position="70"/>
    </location>
</feature>
<feature type="transmembrane region" description="Helical" evidence="5">
    <location>
        <begin position="170"/>
        <end position="188"/>
    </location>
</feature>
<evidence type="ECO:0000256" key="3">
    <source>
        <dbReference type="ARBA" id="ARBA00022989"/>
    </source>
</evidence>
<gene>
    <name evidence="7" type="ORF">HY36_02150</name>
</gene>
<dbReference type="GO" id="GO:0016020">
    <property type="term" value="C:membrane"/>
    <property type="evidence" value="ECO:0007669"/>
    <property type="project" value="UniProtKB-SubCell"/>
</dbReference>
<proteinExistence type="predicted"/>
<dbReference type="InterPro" id="IPR051533">
    <property type="entry name" value="WaaL-like"/>
</dbReference>
<dbReference type="EMBL" id="AWFH01000001">
    <property type="protein sequence ID" value="KCZ65208.1"/>
    <property type="molecule type" value="Genomic_DNA"/>
</dbReference>
<dbReference type="STRING" id="1280948.HY36_02150"/>
<feature type="transmembrane region" description="Helical" evidence="5">
    <location>
        <begin position="369"/>
        <end position="388"/>
    </location>
</feature>
<accession>A0A059EC31</accession>
<feature type="transmembrane region" description="Helical" evidence="5">
    <location>
        <begin position="130"/>
        <end position="150"/>
    </location>
</feature>
<feature type="transmembrane region" description="Helical" evidence="5">
    <location>
        <begin position="91"/>
        <end position="110"/>
    </location>
</feature>
<dbReference type="PANTHER" id="PTHR37422:SF13">
    <property type="entry name" value="LIPOPOLYSACCHARIDE BIOSYNTHESIS PROTEIN PA4999-RELATED"/>
    <property type="match status" value="1"/>
</dbReference>
<dbReference type="AlphaFoldDB" id="A0A059EC31"/>
<name>A0A059EC31_9PROT</name>
<comment type="subcellular location">
    <subcellularLocation>
        <location evidence="1">Membrane</location>
        <topology evidence="1">Multi-pass membrane protein</topology>
    </subcellularLocation>
</comment>
<protein>
    <recommendedName>
        <fullName evidence="6">O-antigen ligase-related domain-containing protein</fullName>
    </recommendedName>
</protein>
<dbReference type="Pfam" id="PF04932">
    <property type="entry name" value="Wzy_C"/>
    <property type="match status" value="1"/>
</dbReference>
<dbReference type="PATRIC" id="fig|1280948.3.peg.423"/>
<dbReference type="eggNOG" id="COG3307">
    <property type="taxonomic scope" value="Bacteria"/>
</dbReference>
<comment type="caution">
    <text evidence="7">The sequence shown here is derived from an EMBL/GenBank/DDBJ whole genome shotgun (WGS) entry which is preliminary data.</text>
</comment>
<dbReference type="InterPro" id="IPR007016">
    <property type="entry name" value="O-antigen_ligase-rel_domated"/>
</dbReference>
<evidence type="ECO:0000259" key="6">
    <source>
        <dbReference type="Pfam" id="PF04932"/>
    </source>
</evidence>
<feature type="transmembrane region" description="Helical" evidence="5">
    <location>
        <begin position="336"/>
        <end position="357"/>
    </location>
</feature>
<dbReference type="PANTHER" id="PTHR37422">
    <property type="entry name" value="TEICHURONIC ACID BIOSYNTHESIS PROTEIN TUAE"/>
    <property type="match status" value="1"/>
</dbReference>
<evidence type="ECO:0000256" key="5">
    <source>
        <dbReference type="SAM" id="Phobius"/>
    </source>
</evidence>
<reference evidence="7 8" key="1">
    <citation type="journal article" date="2014" name="Antonie Van Leeuwenhoek">
        <title>Hyphomonas beringensis sp. nov. and Hyphomonas chukchiensis sp. nov., isolated from surface seawater of the Bering Sea and Chukchi Sea.</title>
        <authorList>
            <person name="Li C."/>
            <person name="Lai Q."/>
            <person name="Li G."/>
            <person name="Dong C."/>
            <person name="Wang J."/>
            <person name="Liao Y."/>
            <person name="Shao Z."/>
        </authorList>
    </citation>
    <scope>NUCLEOTIDE SEQUENCE [LARGE SCALE GENOMIC DNA]</scope>
    <source>
        <strain evidence="7 8">22II1-22F38</strain>
    </source>
</reference>
<feature type="transmembrane region" description="Helical" evidence="5">
    <location>
        <begin position="239"/>
        <end position="260"/>
    </location>
</feature>
<feature type="transmembrane region" description="Helical" evidence="5">
    <location>
        <begin position="394"/>
        <end position="410"/>
    </location>
</feature>
<sequence length="418" mass="44625">MRDMSYAPFLAAAFLLWPITSMAGTQGNPLLLGLAAVPVLFIARPGIRPKAYVLAALAFIAWAVITEFWSPGSRGIISGSIFGGDLAIRSAGLRLALVLAFAVLLVGGLLKIQEGRAQVSSRIMLGSVSIHGVMVWLSPFLAASVIPFFYDHDPAQYPSGFQNLDRGANAFALVLPILAAYLGTRAGLAWKVLALVAVLASVASFALLGVSAAMFGAILMLVAFLVVRVFPKYGLRGLFTFAAAYLLSAPLLIGGLLGLVKAAGINLPGSFQSRAWSWEVVIGKIGEAPLQGHGIEASKTWQETYAEYPDWMAQLPDFWAYYPVVPGHPHNMALQIWAETGLIGAALASLAILLLGWTLPLGDRLRVDVRYATAGMLAAALCLFSFSYSVWNEAFWATLALAVGALFLLSRRVRDSLA</sequence>
<keyword evidence="3 5" id="KW-1133">Transmembrane helix</keyword>
<evidence type="ECO:0000256" key="2">
    <source>
        <dbReference type="ARBA" id="ARBA00022692"/>
    </source>
</evidence>
<keyword evidence="8" id="KW-1185">Reference proteome</keyword>
<feature type="domain" description="O-antigen ligase-related" evidence="6">
    <location>
        <begin position="197"/>
        <end position="347"/>
    </location>
</feature>
<dbReference type="Proteomes" id="UP000024547">
    <property type="component" value="Unassembled WGS sequence"/>
</dbReference>
<evidence type="ECO:0000256" key="1">
    <source>
        <dbReference type="ARBA" id="ARBA00004141"/>
    </source>
</evidence>